<feature type="compositionally biased region" description="Basic and acidic residues" evidence="14">
    <location>
        <begin position="408"/>
        <end position="419"/>
    </location>
</feature>
<dbReference type="GO" id="GO:0006284">
    <property type="term" value="P:base-excision repair"/>
    <property type="evidence" value="ECO:0007669"/>
    <property type="project" value="TreeGrafter"/>
</dbReference>
<dbReference type="SUPFAM" id="SSF56219">
    <property type="entry name" value="DNase I-like"/>
    <property type="match status" value="1"/>
</dbReference>
<dbReference type="PANTHER" id="PTHR22748:SF4">
    <property type="entry name" value="DNA-(APURINIC OR APYRIMIDINIC SITE) ENDONUCLEASE 2"/>
    <property type="match status" value="1"/>
</dbReference>
<dbReference type="Proteomes" id="UP001280581">
    <property type="component" value="Unassembled WGS sequence"/>
</dbReference>
<evidence type="ECO:0000256" key="13">
    <source>
        <dbReference type="PROSITE-ProRule" id="PRU01343"/>
    </source>
</evidence>
<evidence type="ECO:0000256" key="3">
    <source>
        <dbReference type="ARBA" id="ARBA00013541"/>
    </source>
</evidence>
<dbReference type="GO" id="GO:0008311">
    <property type="term" value="F:double-stranded DNA 3'-5' DNA exonuclease activity"/>
    <property type="evidence" value="ECO:0007669"/>
    <property type="project" value="TreeGrafter"/>
</dbReference>
<dbReference type="InterPro" id="IPR005135">
    <property type="entry name" value="Endo/exonuclease/phosphatase"/>
</dbReference>
<evidence type="ECO:0000256" key="4">
    <source>
        <dbReference type="ARBA" id="ARBA00022723"/>
    </source>
</evidence>
<evidence type="ECO:0000256" key="1">
    <source>
        <dbReference type="ARBA" id="ARBA00001936"/>
    </source>
</evidence>
<dbReference type="GO" id="GO:0008081">
    <property type="term" value="F:phosphoric diester hydrolase activity"/>
    <property type="evidence" value="ECO:0007669"/>
    <property type="project" value="TreeGrafter"/>
</dbReference>
<evidence type="ECO:0000259" key="15">
    <source>
        <dbReference type="PROSITE" id="PS51999"/>
    </source>
</evidence>
<keyword evidence="6" id="KW-0378">Hydrolase</keyword>
<comment type="cofactor">
    <cofactor evidence="1">
        <name>Mn(2+)</name>
        <dbReference type="ChEBI" id="CHEBI:29035"/>
    </cofactor>
</comment>
<feature type="active site" description="Proton donor/acceptor" evidence="10">
    <location>
        <position position="194"/>
    </location>
</feature>
<feature type="region of interest" description="Disordered" evidence="14">
    <location>
        <begin position="379"/>
        <end position="470"/>
    </location>
</feature>
<dbReference type="InterPro" id="IPR004808">
    <property type="entry name" value="AP_endonuc_1"/>
</dbReference>
<dbReference type="InterPro" id="IPR036691">
    <property type="entry name" value="Endo/exonu/phosph_ase_sf"/>
</dbReference>
<feature type="binding site" evidence="11">
    <location>
        <position position="7"/>
    </location>
    <ligand>
        <name>Mg(2+)</name>
        <dbReference type="ChEBI" id="CHEBI:18420"/>
        <label>1</label>
    </ligand>
</feature>
<feature type="compositionally biased region" description="Polar residues" evidence="14">
    <location>
        <begin position="490"/>
        <end position="509"/>
    </location>
</feature>
<keyword evidence="8 11" id="KW-0460">Magnesium</keyword>
<dbReference type="InterPro" id="IPR010666">
    <property type="entry name" value="Znf_GRF"/>
</dbReference>
<evidence type="ECO:0000256" key="5">
    <source>
        <dbReference type="ARBA" id="ARBA00022771"/>
    </source>
</evidence>
<dbReference type="InterPro" id="IPR020847">
    <property type="entry name" value="AP_endonuclease_F1_BS"/>
</dbReference>
<feature type="binding site" evidence="11">
    <location>
        <position position="42"/>
    </location>
    <ligand>
        <name>Mg(2+)</name>
        <dbReference type="ChEBI" id="CHEBI:18420"/>
        <label>1</label>
    </ligand>
</feature>
<feature type="site" description="Interaction with DNA substrate" evidence="12">
    <location>
        <position position="312"/>
    </location>
</feature>
<dbReference type="GO" id="GO:0008270">
    <property type="term" value="F:zinc ion binding"/>
    <property type="evidence" value="ECO:0007669"/>
    <property type="project" value="UniProtKB-KW"/>
</dbReference>
<dbReference type="PANTHER" id="PTHR22748">
    <property type="entry name" value="AP ENDONUCLEASE"/>
    <property type="match status" value="1"/>
</dbReference>
<comment type="caution">
    <text evidence="16">The sequence shown here is derived from an EMBL/GenBank/DDBJ whole genome shotgun (WGS) entry which is preliminary data.</text>
</comment>
<keyword evidence="9" id="KW-0539">Nucleus</keyword>
<evidence type="ECO:0000256" key="14">
    <source>
        <dbReference type="SAM" id="MobiDB-lite"/>
    </source>
</evidence>
<proteinExistence type="inferred from homology"/>
<dbReference type="GO" id="GO:0005634">
    <property type="term" value="C:nucleus"/>
    <property type="evidence" value="ECO:0007669"/>
    <property type="project" value="TreeGrafter"/>
</dbReference>
<feature type="domain" description="GRF-type" evidence="15">
    <location>
        <begin position="538"/>
        <end position="591"/>
    </location>
</feature>
<evidence type="ECO:0000256" key="7">
    <source>
        <dbReference type="ARBA" id="ARBA00022833"/>
    </source>
</evidence>
<evidence type="ECO:0000313" key="16">
    <source>
        <dbReference type="EMBL" id="KAK3216979.1"/>
    </source>
</evidence>
<keyword evidence="17" id="KW-1185">Reference proteome</keyword>
<feature type="site" description="Transition state stabilizer" evidence="12">
    <location>
        <position position="196"/>
    </location>
</feature>
<comment type="similarity">
    <text evidence="2">Belongs to the DNA repair enzymes AP/ExoA family.</text>
</comment>
<comment type="cofactor">
    <cofactor evidence="11">
        <name>Mg(2+)</name>
        <dbReference type="ChEBI" id="CHEBI:18420"/>
    </cofactor>
    <cofactor evidence="11">
        <name>Mn(2+)</name>
        <dbReference type="ChEBI" id="CHEBI:29035"/>
    </cofactor>
    <text evidence="11">Probably binds two magnesium or manganese ions per subunit.</text>
</comment>
<evidence type="ECO:0000256" key="2">
    <source>
        <dbReference type="ARBA" id="ARBA00007092"/>
    </source>
</evidence>
<evidence type="ECO:0000256" key="11">
    <source>
        <dbReference type="PIRSR" id="PIRSR604808-2"/>
    </source>
</evidence>
<organism evidence="16 17">
    <name type="scientific">Pseudopithomyces chartarum</name>
    <dbReference type="NCBI Taxonomy" id="1892770"/>
    <lineage>
        <taxon>Eukaryota</taxon>
        <taxon>Fungi</taxon>
        <taxon>Dikarya</taxon>
        <taxon>Ascomycota</taxon>
        <taxon>Pezizomycotina</taxon>
        <taxon>Dothideomycetes</taxon>
        <taxon>Pleosporomycetidae</taxon>
        <taxon>Pleosporales</taxon>
        <taxon>Massarineae</taxon>
        <taxon>Didymosphaeriaceae</taxon>
        <taxon>Pseudopithomyces</taxon>
    </lineage>
</organism>
<dbReference type="CDD" id="cd09088">
    <property type="entry name" value="Ape2-like_AP-endo"/>
    <property type="match status" value="1"/>
</dbReference>
<dbReference type="FunFam" id="3.60.10.10:FF:000079">
    <property type="entry name" value="DNA-(apurinic or apyrimidinic site) lyase"/>
    <property type="match status" value="1"/>
</dbReference>
<feature type="binding site" evidence="11">
    <location>
        <position position="196"/>
    </location>
    <ligand>
        <name>Mg(2+)</name>
        <dbReference type="ChEBI" id="CHEBI:18420"/>
        <label>1</label>
    </ligand>
</feature>
<feature type="region of interest" description="Disordered" evidence="14">
    <location>
        <begin position="490"/>
        <end position="526"/>
    </location>
</feature>
<feature type="compositionally biased region" description="Polar residues" evidence="14">
    <location>
        <begin position="391"/>
        <end position="407"/>
    </location>
</feature>
<dbReference type="AlphaFoldDB" id="A0AAN6M678"/>
<dbReference type="GO" id="GO:0003677">
    <property type="term" value="F:DNA binding"/>
    <property type="evidence" value="ECO:0007669"/>
    <property type="project" value="InterPro"/>
</dbReference>
<feature type="binding site" evidence="11">
    <location>
        <position position="311"/>
    </location>
    <ligand>
        <name>Mg(2+)</name>
        <dbReference type="ChEBI" id="CHEBI:18420"/>
        <label>1</label>
    </ligand>
</feature>
<dbReference type="PROSITE" id="PS51435">
    <property type="entry name" value="AP_NUCLEASE_F1_4"/>
    <property type="match status" value="1"/>
</dbReference>
<keyword evidence="4 11" id="KW-0479">Metal-binding</keyword>
<protein>
    <recommendedName>
        <fullName evidence="3">DNA-(apurinic or apyrimidinic site) endonuclease 2</fullName>
    </recommendedName>
</protein>
<evidence type="ECO:0000256" key="8">
    <source>
        <dbReference type="ARBA" id="ARBA00022842"/>
    </source>
</evidence>
<evidence type="ECO:0000256" key="10">
    <source>
        <dbReference type="PIRSR" id="PIRSR604808-1"/>
    </source>
</evidence>
<feature type="binding site" evidence="11">
    <location>
        <position position="194"/>
    </location>
    <ligand>
        <name>Mg(2+)</name>
        <dbReference type="ChEBI" id="CHEBI:18420"/>
        <label>1</label>
    </ligand>
</feature>
<evidence type="ECO:0000256" key="12">
    <source>
        <dbReference type="PIRSR" id="PIRSR604808-3"/>
    </source>
</evidence>
<evidence type="ECO:0000313" key="17">
    <source>
        <dbReference type="Proteomes" id="UP001280581"/>
    </source>
</evidence>
<dbReference type="PROSITE" id="PS00728">
    <property type="entry name" value="AP_NUCLEASE_F1_3"/>
    <property type="match status" value="1"/>
</dbReference>
<dbReference type="Pfam" id="PF03372">
    <property type="entry name" value="Exo_endo_phos"/>
    <property type="match status" value="1"/>
</dbReference>
<gene>
    <name evidence="16" type="ORF">GRF29_1g1546602</name>
</gene>
<dbReference type="PROSITE" id="PS00726">
    <property type="entry name" value="AP_NUCLEASE_F1_1"/>
    <property type="match status" value="1"/>
</dbReference>
<accession>A0AAN6M678</accession>
<feature type="active site" description="Proton acceptor" evidence="10">
    <location>
        <position position="312"/>
    </location>
</feature>
<name>A0AAN6M678_9PLEO</name>
<dbReference type="InterPro" id="IPR020848">
    <property type="entry name" value="AP_endonuclease_F1_CS"/>
</dbReference>
<dbReference type="GO" id="GO:0003906">
    <property type="term" value="F:DNA-(apurinic or apyrimidinic site) endonuclease activity"/>
    <property type="evidence" value="ECO:0007669"/>
    <property type="project" value="TreeGrafter"/>
</dbReference>
<reference evidence="16 17" key="1">
    <citation type="submission" date="2021-02" db="EMBL/GenBank/DDBJ databases">
        <title>Genome assembly of Pseudopithomyces chartarum.</title>
        <authorList>
            <person name="Jauregui R."/>
            <person name="Singh J."/>
            <person name="Voisey C."/>
        </authorList>
    </citation>
    <scope>NUCLEOTIDE SEQUENCE [LARGE SCALE GENOMIC DNA]</scope>
    <source>
        <strain evidence="16 17">AGR01</strain>
    </source>
</reference>
<sequence length="598" mass="66212">MRITTWNVNGIRNPFGYQPWREQRTFNAMFDILDADIVVMQELKIQRKDLTDDMVLVPGWDCFFSLPKHKKGYSGVAIYTRQAICAPIHAEEGLLGVLCPPGSSTPYRDQLDDAAIGGYPSPAQVAALGVDPAALDAEGRCVVLEFPAFVLFGVYSPANSNGLRDDFRYAFLTALDTRIRNLARMGKRVVLTGDLNVSREEIDTAKAEESMRQEGIAPDDYLNAPNRRVFNQLIQHGKVPGERDPGREHPVLWDLCRELHPEREGMFTHWEQKINARPGNFGSRIDYVLCSIDMSSWFHDANIQEGLMGSDHCPVYAATKDVVEVHGKHMHIIDLMNPPGMFEAGARLRNLSPSQDLLPLSGRLLPEFDKRRSIKDMFSRVKAPVKPPSAALQTSSPLKTQSATHSKGTTDLDMPRTIKESGTSTKLPLKSPEKRRASGAPLPKYAKKSKTSSSTSKGQQSLRGFFAPKASLPAEAKPERALHPDMYATEPQSSLSANKETDATVSTPASEILAPSPDPEASKESWVKLFSKKPPPRCEGHSEPCISLATKKPGINCGRHFWICSRPLGPSGQKETGTQWRCGTFIWASDWNAPTPQK</sequence>
<evidence type="ECO:0000256" key="6">
    <source>
        <dbReference type="ARBA" id="ARBA00022801"/>
    </source>
</evidence>
<dbReference type="EMBL" id="WVTA01000001">
    <property type="protein sequence ID" value="KAK3216979.1"/>
    <property type="molecule type" value="Genomic_DNA"/>
</dbReference>
<keyword evidence="7" id="KW-0862">Zinc</keyword>
<keyword evidence="11" id="KW-0464">Manganese</keyword>
<feature type="site" description="Important for catalytic activity" evidence="12">
    <location>
        <position position="286"/>
    </location>
</feature>
<dbReference type="PROSITE" id="PS51999">
    <property type="entry name" value="ZF_GRF"/>
    <property type="match status" value="1"/>
</dbReference>
<evidence type="ECO:0000256" key="9">
    <source>
        <dbReference type="ARBA" id="ARBA00023242"/>
    </source>
</evidence>
<keyword evidence="5 13" id="KW-0863">Zinc-finger</keyword>
<dbReference type="Gene3D" id="3.60.10.10">
    <property type="entry name" value="Endonuclease/exonuclease/phosphatase"/>
    <property type="match status" value="1"/>
</dbReference>
<feature type="binding site" evidence="11">
    <location>
        <position position="312"/>
    </location>
    <ligand>
        <name>Mg(2+)</name>
        <dbReference type="ChEBI" id="CHEBI:18420"/>
        <label>1</label>
    </ligand>
</feature>
<feature type="active site" evidence="10">
    <location>
        <position position="155"/>
    </location>
</feature>